<organism evidence="1 3">
    <name type="scientific">Ilex paraguariensis</name>
    <name type="common">yerba mate</name>
    <dbReference type="NCBI Taxonomy" id="185542"/>
    <lineage>
        <taxon>Eukaryota</taxon>
        <taxon>Viridiplantae</taxon>
        <taxon>Streptophyta</taxon>
        <taxon>Embryophyta</taxon>
        <taxon>Tracheophyta</taxon>
        <taxon>Spermatophyta</taxon>
        <taxon>Magnoliopsida</taxon>
        <taxon>eudicotyledons</taxon>
        <taxon>Gunneridae</taxon>
        <taxon>Pentapetalae</taxon>
        <taxon>asterids</taxon>
        <taxon>campanulids</taxon>
        <taxon>Aquifoliales</taxon>
        <taxon>Aquifoliaceae</taxon>
        <taxon>Ilex</taxon>
    </lineage>
</organism>
<accession>A0ABC8RBG4</accession>
<dbReference type="PANTHER" id="PTHR33880">
    <property type="entry name" value="EXPRESSED PROTEIN"/>
    <property type="match status" value="1"/>
</dbReference>
<dbReference type="EMBL" id="CAUOFW020008419">
    <property type="protein sequence ID" value="CAK9182727.1"/>
    <property type="molecule type" value="Genomic_DNA"/>
</dbReference>
<gene>
    <name evidence="2" type="ORF">ILEXP_LOCUS52950</name>
    <name evidence="1" type="ORF">ILEXP_LOCUS9956</name>
</gene>
<protein>
    <submittedName>
        <fullName evidence="1">Uncharacterized protein</fullName>
    </submittedName>
</protein>
<dbReference type="AlphaFoldDB" id="A0ABC8RBG4"/>
<dbReference type="InterPro" id="IPR038941">
    <property type="entry name" value="At4g14100-like"/>
</dbReference>
<keyword evidence="3" id="KW-1185">Reference proteome</keyword>
<comment type="caution">
    <text evidence="1">The sequence shown here is derived from an EMBL/GenBank/DDBJ whole genome shotgun (WGS) entry which is preliminary data.</text>
</comment>
<evidence type="ECO:0000313" key="2">
    <source>
        <dbReference type="EMBL" id="CAK9182727.1"/>
    </source>
</evidence>
<name>A0ABC8RBG4_9AQUA</name>
<dbReference type="PANTHER" id="PTHR33880:SF12">
    <property type="entry name" value="TRANSFERRING GLYCOSYL GROUPS, PUTATIVE-RELATED"/>
    <property type="match status" value="1"/>
</dbReference>
<evidence type="ECO:0000313" key="1">
    <source>
        <dbReference type="EMBL" id="CAK9142289.1"/>
    </source>
</evidence>
<dbReference type="Proteomes" id="UP001642360">
    <property type="component" value="Unassembled WGS sequence"/>
</dbReference>
<dbReference type="EMBL" id="CAUOFW020001215">
    <property type="protein sequence ID" value="CAK9142289.1"/>
    <property type="molecule type" value="Genomic_DNA"/>
</dbReference>
<reference evidence="1 3" key="1">
    <citation type="submission" date="2024-02" db="EMBL/GenBank/DDBJ databases">
        <authorList>
            <person name="Vignale AGUSTIN F."/>
            <person name="Sosa J E."/>
            <person name="Modenutti C."/>
        </authorList>
    </citation>
    <scope>NUCLEOTIDE SEQUENCE [LARGE SCALE GENOMIC DNA]</scope>
</reference>
<sequence>MHTIVDIYICISLVLARFKIRTLELSSPINASTVALMVRSAMPVCFSVIVEKVFPVMIRQWQLGELNYEVEWNNGTSFYYSLGVNGTCDNLYYSIGIPETGLSRWRNYLGTTVADGFLCNVCEKVEFVVYC</sequence>
<proteinExistence type="predicted"/>
<evidence type="ECO:0000313" key="3">
    <source>
        <dbReference type="Proteomes" id="UP001642360"/>
    </source>
</evidence>